<evidence type="ECO:0000313" key="2">
    <source>
        <dbReference type="Proteomes" id="UP000277671"/>
    </source>
</evidence>
<dbReference type="EMBL" id="RBKT01000001">
    <property type="protein sequence ID" value="RKR87549.1"/>
    <property type="molecule type" value="Genomic_DNA"/>
</dbReference>
<name>A0A495JHM3_9ACTN</name>
<dbReference type="AlphaFoldDB" id="A0A495JHM3"/>
<dbReference type="RefSeq" id="WP_121156308.1">
    <property type="nucleotide sequence ID" value="NZ_RBKT01000001.1"/>
</dbReference>
<sequence>MTGAPRLDESVPALLHEALALYWDNPRATERLRHYLDRFAEPLRIAVVGPWRSGKSTLINAILGEEVAPVEPADGGPLHTWYEDGPEPGATAYSAEGSAWELPVVRSTGALRVELGGWRSTQVSEVVVRWPTRVLRHTTLMEMPPVPPGDEDGNSSTAMKVVRDADAVLYLTRDGRGTDLRFLRALRDGVVGRSAPVNTLLVLARADELGGGRVDALVTAKQLARRQSQDPGVRPLCMGTVPVAGLVALAGRVLSETEFVALAQLAELPRDELAAALLSADRFVETRFATGRATGGSHAAAEYTPVPDAIVRRALLDRFGVFGLRLATTLIRTGANTRAGLAAELVRRSGLTELRESIARYFTDRREVLKARSALAALERVLRTDPRPGTAELHARIEQVLAAAHDFRELRLLATLRDPRTKLDGDLAAEAHRLVGGNGTSLAVRLELEQDADGGQLWERGVDALYRWQAQAEDPLLRPDQRQLARVVLRSVEGMLADLRAGRSLH</sequence>
<dbReference type="SUPFAM" id="SSF52540">
    <property type="entry name" value="P-loop containing nucleoside triphosphate hydrolases"/>
    <property type="match status" value="1"/>
</dbReference>
<proteinExistence type="predicted"/>
<organism evidence="1 2">
    <name type="scientific">Micromonospora pisi</name>
    <dbReference type="NCBI Taxonomy" id="589240"/>
    <lineage>
        <taxon>Bacteria</taxon>
        <taxon>Bacillati</taxon>
        <taxon>Actinomycetota</taxon>
        <taxon>Actinomycetes</taxon>
        <taxon>Micromonosporales</taxon>
        <taxon>Micromonosporaceae</taxon>
        <taxon>Micromonospora</taxon>
    </lineage>
</organism>
<protein>
    <submittedName>
        <fullName evidence="1">Dynamin family protein</fullName>
    </submittedName>
</protein>
<comment type="caution">
    <text evidence="1">The sequence shown here is derived from an EMBL/GenBank/DDBJ whole genome shotgun (WGS) entry which is preliminary data.</text>
</comment>
<evidence type="ECO:0000313" key="1">
    <source>
        <dbReference type="EMBL" id="RKR87549.1"/>
    </source>
</evidence>
<gene>
    <name evidence="1" type="ORF">BDK92_1828</name>
</gene>
<keyword evidence="2" id="KW-1185">Reference proteome</keyword>
<dbReference type="Proteomes" id="UP000277671">
    <property type="component" value="Unassembled WGS sequence"/>
</dbReference>
<dbReference type="OrthoDB" id="4379468at2"/>
<dbReference type="InterPro" id="IPR027417">
    <property type="entry name" value="P-loop_NTPase"/>
</dbReference>
<dbReference type="Gene3D" id="3.40.50.300">
    <property type="entry name" value="P-loop containing nucleotide triphosphate hydrolases"/>
    <property type="match status" value="1"/>
</dbReference>
<accession>A0A495JHM3</accession>
<reference evidence="1 2" key="1">
    <citation type="submission" date="2018-10" db="EMBL/GenBank/DDBJ databases">
        <title>Sequencing the genomes of 1000 actinobacteria strains.</title>
        <authorList>
            <person name="Klenk H.-P."/>
        </authorList>
    </citation>
    <scope>NUCLEOTIDE SEQUENCE [LARGE SCALE GENOMIC DNA]</scope>
    <source>
        <strain evidence="1 2">DSM 45175</strain>
    </source>
</reference>